<proteinExistence type="predicted"/>
<name>A0A517QUK3_9PLAN</name>
<keyword evidence="2" id="KW-1185">Reference proteome</keyword>
<sequence>MAKRSNHYDVAFENFLRLMRRPYVAVDESKRALYQDSSLKSMDFVVYSQSSTNLLVDVKGRRFPQKSGFWENWTMQDDIHSLLEWEQVFGENFRSMLVFAYEVFTPREMEYHDITWEFRQRRYAFYGVWTQDYAAAMKTRSHSWQTVNLGAHDYRKLRHPILSVL</sequence>
<dbReference type="Proteomes" id="UP000315724">
    <property type="component" value="Chromosome"/>
</dbReference>
<dbReference type="KEGG" id="tpol:Mal48_45710"/>
<protein>
    <submittedName>
        <fullName evidence="1">Uncharacterized protein</fullName>
    </submittedName>
</protein>
<evidence type="ECO:0000313" key="2">
    <source>
        <dbReference type="Proteomes" id="UP000315724"/>
    </source>
</evidence>
<dbReference type="InterPro" id="IPR049797">
    <property type="entry name" value="HYExAFE"/>
</dbReference>
<dbReference type="EMBL" id="CP036267">
    <property type="protein sequence ID" value="QDT35295.1"/>
    <property type="molecule type" value="Genomic_DNA"/>
</dbReference>
<evidence type="ECO:0000313" key="1">
    <source>
        <dbReference type="EMBL" id="QDT35295.1"/>
    </source>
</evidence>
<accession>A0A517QUK3</accession>
<dbReference type="AlphaFoldDB" id="A0A517QUK3"/>
<organism evidence="1 2">
    <name type="scientific">Thalassoglobus polymorphus</name>
    <dbReference type="NCBI Taxonomy" id="2527994"/>
    <lineage>
        <taxon>Bacteria</taxon>
        <taxon>Pseudomonadati</taxon>
        <taxon>Planctomycetota</taxon>
        <taxon>Planctomycetia</taxon>
        <taxon>Planctomycetales</taxon>
        <taxon>Planctomycetaceae</taxon>
        <taxon>Thalassoglobus</taxon>
    </lineage>
</organism>
<reference evidence="1 2" key="1">
    <citation type="submission" date="2019-02" db="EMBL/GenBank/DDBJ databases">
        <title>Deep-cultivation of Planctomycetes and their phenomic and genomic characterization uncovers novel biology.</title>
        <authorList>
            <person name="Wiegand S."/>
            <person name="Jogler M."/>
            <person name="Boedeker C."/>
            <person name="Pinto D."/>
            <person name="Vollmers J."/>
            <person name="Rivas-Marin E."/>
            <person name="Kohn T."/>
            <person name="Peeters S.H."/>
            <person name="Heuer A."/>
            <person name="Rast P."/>
            <person name="Oberbeckmann S."/>
            <person name="Bunk B."/>
            <person name="Jeske O."/>
            <person name="Meyerdierks A."/>
            <person name="Storesund J.E."/>
            <person name="Kallscheuer N."/>
            <person name="Luecker S."/>
            <person name="Lage O.M."/>
            <person name="Pohl T."/>
            <person name="Merkel B.J."/>
            <person name="Hornburger P."/>
            <person name="Mueller R.-W."/>
            <person name="Bruemmer F."/>
            <person name="Labrenz M."/>
            <person name="Spormann A.M."/>
            <person name="Op den Camp H."/>
            <person name="Overmann J."/>
            <person name="Amann R."/>
            <person name="Jetten M.S.M."/>
            <person name="Mascher T."/>
            <person name="Medema M.H."/>
            <person name="Devos D.P."/>
            <person name="Kaster A.-K."/>
            <person name="Ovreas L."/>
            <person name="Rohde M."/>
            <person name="Galperin M.Y."/>
            <person name="Jogler C."/>
        </authorList>
    </citation>
    <scope>NUCLEOTIDE SEQUENCE [LARGE SCALE GENOMIC DNA]</scope>
    <source>
        <strain evidence="1 2">Mal48</strain>
    </source>
</reference>
<dbReference type="RefSeq" id="WP_145204630.1">
    <property type="nucleotide sequence ID" value="NZ_CP036267.1"/>
</dbReference>
<gene>
    <name evidence="1" type="ORF">Mal48_45710</name>
</gene>
<dbReference type="NCBIfam" id="NF038001">
    <property type="entry name" value="HYExAFE"/>
    <property type="match status" value="1"/>
</dbReference>
<dbReference type="OrthoDB" id="272676at2"/>